<dbReference type="GO" id="GO:0016323">
    <property type="term" value="C:basolateral plasma membrane"/>
    <property type="evidence" value="ECO:0007669"/>
    <property type="project" value="TreeGrafter"/>
</dbReference>
<dbReference type="SMART" id="SM00228">
    <property type="entry name" value="PDZ"/>
    <property type="match status" value="1"/>
</dbReference>
<dbReference type="EMBL" id="AAZO01002132">
    <property type="status" value="NOT_ANNOTATED_CDS"/>
    <property type="molecule type" value="Genomic_DNA"/>
</dbReference>
<dbReference type="GeneID" id="8240012"/>
<dbReference type="EnsemblMetazoa" id="PHUM183590-RA">
    <property type="protein sequence ID" value="PHUM183590-PA"/>
    <property type="gene ID" value="PHUM183590"/>
</dbReference>
<gene>
    <name evidence="5" type="primary">8240012</name>
    <name evidence="4" type="ORF">Phum_PHUM183590</name>
</gene>
<dbReference type="GO" id="GO:0019901">
    <property type="term" value="F:protein kinase binding"/>
    <property type="evidence" value="ECO:0007669"/>
    <property type="project" value="TreeGrafter"/>
</dbReference>
<dbReference type="CTD" id="8240012"/>
<dbReference type="eggNOG" id="KOG3528">
    <property type="taxonomic scope" value="Eukaryota"/>
</dbReference>
<dbReference type="KEGG" id="phu:Phum_PHUM183590"/>
<proteinExistence type="predicted"/>
<dbReference type="GO" id="GO:0043113">
    <property type="term" value="P:receptor clustering"/>
    <property type="evidence" value="ECO:0007669"/>
    <property type="project" value="TreeGrafter"/>
</dbReference>
<dbReference type="AlphaFoldDB" id="E0VGI4"/>
<feature type="domain" description="PDZ" evidence="3">
    <location>
        <begin position="10"/>
        <end position="92"/>
    </location>
</feature>
<dbReference type="GO" id="GO:0045197">
    <property type="term" value="P:establishment or maintenance of epithelial cell apical/basal polarity"/>
    <property type="evidence" value="ECO:0007669"/>
    <property type="project" value="TreeGrafter"/>
</dbReference>
<keyword evidence="6" id="KW-1185">Reference proteome</keyword>
<dbReference type="GO" id="GO:0030054">
    <property type="term" value="C:cell junction"/>
    <property type="evidence" value="ECO:0007669"/>
    <property type="project" value="TreeGrafter"/>
</dbReference>
<name>E0VGI4_PEDHC</name>
<dbReference type="PANTHER" id="PTHR23119:SF51">
    <property type="entry name" value="DISKS LARGE 1 TUMOR SUPPRESSOR PROTEIN"/>
    <property type="match status" value="1"/>
</dbReference>
<dbReference type="HOGENOM" id="CLU_1654255_0_0_1"/>
<dbReference type="PROSITE" id="PS50106">
    <property type="entry name" value="PDZ"/>
    <property type="match status" value="1"/>
</dbReference>
<dbReference type="GO" id="GO:0097120">
    <property type="term" value="P:receptor localization to synapse"/>
    <property type="evidence" value="ECO:0007669"/>
    <property type="project" value="TreeGrafter"/>
</dbReference>
<reference evidence="4" key="1">
    <citation type="submission" date="2007-04" db="EMBL/GenBank/DDBJ databases">
        <title>Annotation of Pediculus humanus corporis strain USDA.</title>
        <authorList>
            <person name="Kirkness E."/>
            <person name="Hannick L."/>
            <person name="Hass B."/>
            <person name="Bruggner R."/>
            <person name="Lawson D."/>
            <person name="Bidwell S."/>
            <person name="Joardar V."/>
            <person name="Caler E."/>
            <person name="Walenz B."/>
            <person name="Inman J."/>
            <person name="Schobel S."/>
            <person name="Galinsky K."/>
            <person name="Amedeo P."/>
            <person name="Strausberg R."/>
        </authorList>
    </citation>
    <scope>NUCLEOTIDE SEQUENCE</scope>
    <source>
        <strain evidence="4">USDA</strain>
    </source>
</reference>
<evidence type="ECO:0000313" key="5">
    <source>
        <dbReference type="EnsemblMetazoa" id="PHUM183590-PA"/>
    </source>
</evidence>
<dbReference type="Pfam" id="PF00595">
    <property type="entry name" value="PDZ"/>
    <property type="match status" value="1"/>
</dbReference>
<evidence type="ECO:0000256" key="1">
    <source>
        <dbReference type="ARBA" id="ARBA00004370"/>
    </source>
</evidence>
<evidence type="ECO:0000313" key="4">
    <source>
        <dbReference type="EMBL" id="EEB12490.1"/>
    </source>
</evidence>
<dbReference type="InterPro" id="IPR036034">
    <property type="entry name" value="PDZ_sf"/>
</dbReference>
<dbReference type="GO" id="GO:0098609">
    <property type="term" value="P:cell-cell adhesion"/>
    <property type="evidence" value="ECO:0007669"/>
    <property type="project" value="TreeGrafter"/>
</dbReference>
<comment type="subcellular location">
    <subcellularLocation>
        <location evidence="1">Membrane</location>
    </subcellularLocation>
</comment>
<evidence type="ECO:0000259" key="3">
    <source>
        <dbReference type="PROSITE" id="PS50106"/>
    </source>
</evidence>
<dbReference type="InterPro" id="IPR050614">
    <property type="entry name" value="Synaptic_Scaffolding_LAP-MAGUK"/>
</dbReference>
<dbReference type="InParanoid" id="E0VGI4"/>
<dbReference type="OrthoDB" id="445995at2759"/>
<accession>E0VGI4</accession>
<dbReference type="RefSeq" id="XP_002425228.1">
    <property type="nucleotide sequence ID" value="XM_002425183.1"/>
</dbReference>
<evidence type="ECO:0000256" key="2">
    <source>
        <dbReference type="ARBA" id="ARBA00023136"/>
    </source>
</evidence>
<dbReference type="PANTHER" id="PTHR23119">
    <property type="entry name" value="DISCS LARGE"/>
    <property type="match status" value="1"/>
</dbReference>
<reference evidence="4" key="2">
    <citation type="submission" date="2007-04" db="EMBL/GenBank/DDBJ databases">
        <title>The genome of the human body louse.</title>
        <authorList>
            <consortium name="The Human Body Louse Genome Consortium"/>
            <person name="Kirkness E."/>
            <person name="Walenz B."/>
            <person name="Hass B."/>
            <person name="Bruggner R."/>
            <person name="Strausberg R."/>
        </authorList>
    </citation>
    <scope>NUCLEOTIDE SEQUENCE</scope>
    <source>
        <strain evidence="4">USDA</strain>
    </source>
</reference>
<dbReference type="Gene3D" id="2.30.42.10">
    <property type="match status" value="1"/>
</dbReference>
<dbReference type="Proteomes" id="UP000009046">
    <property type="component" value="Unassembled WGS sequence"/>
</dbReference>
<sequence>MFTSKEQILTVSLQRRNGNVPWGISIVGGSDQDSPLIVSKVLVGSPCEKKLLVGDEIKKIEDYDARDVTHRTALILFNKAQNTIKLVIKSPKSYESFPIASNPETPRIGNFSLSFPQKNEYESVYFDAYKNFNGSDDNEAEIVKNQVGIFFSLSLIATGN</sequence>
<organism>
    <name type="scientific">Pediculus humanus subsp. corporis</name>
    <name type="common">Body louse</name>
    <dbReference type="NCBI Taxonomy" id="121224"/>
    <lineage>
        <taxon>Eukaryota</taxon>
        <taxon>Metazoa</taxon>
        <taxon>Ecdysozoa</taxon>
        <taxon>Arthropoda</taxon>
        <taxon>Hexapoda</taxon>
        <taxon>Insecta</taxon>
        <taxon>Pterygota</taxon>
        <taxon>Neoptera</taxon>
        <taxon>Paraneoptera</taxon>
        <taxon>Psocodea</taxon>
        <taxon>Troctomorpha</taxon>
        <taxon>Phthiraptera</taxon>
        <taxon>Anoplura</taxon>
        <taxon>Pediculidae</taxon>
        <taxon>Pediculus</taxon>
    </lineage>
</organism>
<reference evidence="5" key="3">
    <citation type="submission" date="2021-02" db="UniProtKB">
        <authorList>
            <consortium name="EnsemblMetazoa"/>
        </authorList>
    </citation>
    <scope>IDENTIFICATION</scope>
    <source>
        <strain evidence="5">USDA</strain>
    </source>
</reference>
<dbReference type="VEuPathDB" id="VectorBase:PHUM183590"/>
<dbReference type="EMBL" id="DS235143">
    <property type="protein sequence ID" value="EEB12490.1"/>
    <property type="molecule type" value="Genomic_DNA"/>
</dbReference>
<dbReference type="InterPro" id="IPR001478">
    <property type="entry name" value="PDZ"/>
</dbReference>
<dbReference type="SUPFAM" id="SSF50156">
    <property type="entry name" value="PDZ domain-like"/>
    <property type="match status" value="1"/>
</dbReference>
<protein>
    <recommendedName>
        <fullName evidence="3">PDZ domain-containing protein</fullName>
    </recommendedName>
</protein>
<keyword evidence="2" id="KW-0472">Membrane</keyword>
<evidence type="ECO:0000313" key="6">
    <source>
        <dbReference type="Proteomes" id="UP000009046"/>
    </source>
</evidence>